<dbReference type="Proteomes" id="UP000008064">
    <property type="component" value="Unassembled WGS sequence"/>
</dbReference>
<name>F8NGN5_SERL9</name>
<protein>
    <submittedName>
        <fullName evidence="3">Uncharacterized protein</fullName>
    </submittedName>
</protein>
<organism>
    <name type="scientific">Serpula lacrymans var. lacrymans (strain S7.9)</name>
    <name type="common">Dry rot fungus</name>
    <dbReference type="NCBI Taxonomy" id="578457"/>
    <lineage>
        <taxon>Eukaryota</taxon>
        <taxon>Fungi</taxon>
        <taxon>Dikarya</taxon>
        <taxon>Basidiomycota</taxon>
        <taxon>Agaricomycotina</taxon>
        <taxon>Agaricomycetes</taxon>
        <taxon>Agaricomycetidae</taxon>
        <taxon>Boletales</taxon>
        <taxon>Coniophorineae</taxon>
        <taxon>Serpulaceae</taxon>
        <taxon>Serpula</taxon>
    </lineage>
</organism>
<keyword evidence="2" id="KW-0732">Signal</keyword>
<gene>
    <name evidence="3" type="ORF">SERLADRAFT_456456</name>
</gene>
<reference evidence="3" key="1">
    <citation type="submission" date="2011-04" db="EMBL/GenBank/DDBJ databases">
        <title>Evolution of plant cell wall degrading machinery underlies the functional diversity of forest fungi.</title>
        <authorList>
            <consortium name="US DOE Joint Genome Institute (JGI-PGF)"/>
            <person name="Eastwood D.C."/>
            <person name="Floudas D."/>
            <person name="Binder M."/>
            <person name="Majcherczyk A."/>
            <person name="Schneider P."/>
            <person name="Aerts A."/>
            <person name="Asiegbu F.O."/>
            <person name="Baker S.E."/>
            <person name="Barry K."/>
            <person name="Bendiksby M."/>
            <person name="Blumentritt M."/>
            <person name="Coutinho P.M."/>
            <person name="Cullen D."/>
            <person name="Cullen D."/>
            <person name="Gathman A."/>
            <person name="Goodell B."/>
            <person name="Henrissat B."/>
            <person name="Ihrmark K."/>
            <person name="Kauserud H."/>
            <person name="Kohler A."/>
            <person name="LaButti K."/>
            <person name="Lapidus A."/>
            <person name="Lavin J.L."/>
            <person name="Lee Y.-H."/>
            <person name="Lindquist E."/>
            <person name="Lilly W."/>
            <person name="Lucas S."/>
            <person name="Morin E."/>
            <person name="Murat C."/>
            <person name="Oguiza J.A."/>
            <person name="Park J."/>
            <person name="Pisabarro A.G."/>
            <person name="Riley R."/>
            <person name="Rosling A."/>
            <person name="Salamov A."/>
            <person name="Schmidt O."/>
            <person name="Schmutz J."/>
            <person name="Skrede I."/>
            <person name="Stenlid J."/>
            <person name="Wiebenga A."/>
            <person name="Xie X."/>
            <person name="Kues U."/>
            <person name="Hibbett D.S."/>
            <person name="Hoffmeister D."/>
            <person name="Hogberg N."/>
            <person name="Martin F."/>
            <person name="Grigoriev I.V."/>
            <person name="Watkinson S.C."/>
        </authorList>
    </citation>
    <scope>NUCLEOTIDE SEQUENCE</scope>
    <source>
        <strain evidence="3">S7.9</strain>
    </source>
</reference>
<dbReference type="HOGENOM" id="CLU_099094_1_0_1"/>
<dbReference type="RefSeq" id="XP_007313359.1">
    <property type="nucleotide sequence ID" value="XM_007313297.1"/>
</dbReference>
<dbReference type="GeneID" id="18817331"/>
<proteinExistence type="predicted"/>
<dbReference type="KEGG" id="sla:SERLADRAFT_456456"/>
<dbReference type="AlphaFoldDB" id="F8NGN5"/>
<accession>F8NGN5</accession>
<sequence>MLFTRLALASAATALFGVASAQLSVTNPGGSNLWWVAQSSNTLEWTCSTSPYTNFTVLLANPDKSILEAPLAILAIEYNYDCSKTITQQQSAQPAGTGYTVQLANPFNSTDVYAESQPFEIKALGSTYPTSTPAAASSTGSSTGSTAQTTGKSGAMGMYAPVGMSVAAAMALGFWAA</sequence>
<feature type="transmembrane region" description="Helical" evidence="1">
    <location>
        <begin position="158"/>
        <end position="176"/>
    </location>
</feature>
<evidence type="ECO:0000256" key="2">
    <source>
        <dbReference type="SAM" id="SignalP"/>
    </source>
</evidence>
<keyword evidence="1" id="KW-1133">Transmembrane helix</keyword>
<dbReference type="OrthoDB" id="2576580at2759"/>
<evidence type="ECO:0000256" key="1">
    <source>
        <dbReference type="SAM" id="Phobius"/>
    </source>
</evidence>
<feature type="signal peptide" evidence="2">
    <location>
        <begin position="1"/>
        <end position="21"/>
    </location>
</feature>
<evidence type="ECO:0000313" key="3">
    <source>
        <dbReference type="EMBL" id="EGO29117.1"/>
    </source>
</evidence>
<keyword evidence="1" id="KW-0472">Membrane</keyword>
<feature type="chain" id="PRO_5003381282" evidence="2">
    <location>
        <begin position="22"/>
        <end position="177"/>
    </location>
</feature>
<keyword evidence="1" id="KW-0812">Transmembrane</keyword>
<dbReference type="EMBL" id="GL945429">
    <property type="protein sequence ID" value="EGO29117.1"/>
    <property type="molecule type" value="Genomic_DNA"/>
</dbReference>